<evidence type="ECO:0000256" key="4">
    <source>
        <dbReference type="ARBA" id="ARBA00022723"/>
    </source>
</evidence>
<sequence length="327" mass="36687">MSFQENNIIIGIDTSCYTTSIAAISLGKNVIFNKKIMLEVKKDSKGLRQSEAVFQHVKNLGAIQEEIKEIIKNYEIVAICVSNKPRPIENSYMPVFTVGHNFAKLCSTMMKCELYETTHQENHIEASLFTNNIKNKESFLSVHMSGGTTEILLCKSNKNDLNYSVEIVGGSKDISFGQLIDRVGVKMGYRFPAGKYVDESAINCTKKIEQGLKTSVKEGYMNLSGLENQINKILNEKDEEYICKLILDSVVRNMVKSIIYLSEKHNIDEVVFAGGVSASKYISKELILKLKKYKINAYFTDPEYCTDNGVGCALIGVNKFENKSSKN</sequence>
<dbReference type="PANTHER" id="PTHR11735">
    <property type="entry name" value="TRNA N6-ADENOSINE THREONYLCARBAMOYLTRANSFERASE"/>
    <property type="match status" value="1"/>
</dbReference>
<dbReference type="InterPro" id="IPR043129">
    <property type="entry name" value="ATPase_NBD"/>
</dbReference>
<evidence type="ECO:0000313" key="9">
    <source>
        <dbReference type="Proteomes" id="UP001301012"/>
    </source>
</evidence>
<dbReference type="Pfam" id="PF00814">
    <property type="entry name" value="TsaD"/>
    <property type="match status" value="1"/>
</dbReference>
<keyword evidence="9" id="KW-1185">Reference proteome</keyword>
<evidence type="ECO:0000313" key="8">
    <source>
        <dbReference type="EMBL" id="MDK2563169.1"/>
    </source>
</evidence>
<evidence type="ECO:0000256" key="5">
    <source>
        <dbReference type="ARBA" id="ARBA00023315"/>
    </source>
</evidence>
<evidence type="ECO:0000256" key="6">
    <source>
        <dbReference type="ARBA" id="ARBA00048117"/>
    </source>
</evidence>
<accession>A0ABT7E8B5</accession>
<dbReference type="Proteomes" id="UP001301012">
    <property type="component" value="Unassembled WGS sequence"/>
</dbReference>
<dbReference type="PANTHER" id="PTHR11735:SF11">
    <property type="entry name" value="TRNA THREONYLCARBAMOYLADENOSINE BIOSYNTHESIS PROTEIN TSAB"/>
    <property type="match status" value="1"/>
</dbReference>
<keyword evidence="4" id="KW-0479">Metal-binding</keyword>
<keyword evidence="5" id="KW-0012">Acyltransferase</keyword>
<feature type="domain" description="Gcp-like" evidence="7">
    <location>
        <begin position="46"/>
        <end position="310"/>
    </location>
</feature>
<evidence type="ECO:0000259" key="7">
    <source>
        <dbReference type="Pfam" id="PF00814"/>
    </source>
</evidence>
<comment type="catalytic activity">
    <reaction evidence="6">
        <text>L-threonylcarbamoyladenylate + adenosine(37) in tRNA = N(6)-L-threonylcarbamoyladenosine(37) in tRNA + AMP + H(+)</text>
        <dbReference type="Rhea" id="RHEA:37059"/>
        <dbReference type="Rhea" id="RHEA-COMP:10162"/>
        <dbReference type="Rhea" id="RHEA-COMP:10163"/>
        <dbReference type="ChEBI" id="CHEBI:15378"/>
        <dbReference type="ChEBI" id="CHEBI:73682"/>
        <dbReference type="ChEBI" id="CHEBI:74411"/>
        <dbReference type="ChEBI" id="CHEBI:74418"/>
        <dbReference type="ChEBI" id="CHEBI:456215"/>
        <dbReference type="EC" id="2.3.1.234"/>
    </reaction>
</comment>
<gene>
    <name evidence="8" type="ORF">QOZ84_06385</name>
</gene>
<dbReference type="InterPro" id="IPR017861">
    <property type="entry name" value="KAE1/TsaD"/>
</dbReference>
<dbReference type="Gene3D" id="3.30.420.40">
    <property type="match status" value="2"/>
</dbReference>
<evidence type="ECO:0000256" key="2">
    <source>
        <dbReference type="ARBA" id="ARBA00022679"/>
    </source>
</evidence>
<dbReference type="SUPFAM" id="SSF53067">
    <property type="entry name" value="Actin-like ATPase domain"/>
    <property type="match status" value="1"/>
</dbReference>
<dbReference type="PRINTS" id="PR00789">
    <property type="entry name" value="OSIALOPTASE"/>
</dbReference>
<comment type="caution">
    <text evidence="8">The sequence shown here is derived from an EMBL/GenBank/DDBJ whole genome shotgun (WGS) entry which is preliminary data.</text>
</comment>
<organism evidence="8 9">
    <name type="scientific">Romboutsia sedimentorum</name>
    <dbReference type="NCBI Taxonomy" id="1368474"/>
    <lineage>
        <taxon>Bacteria</taxon>
        <taxon>Bacillati</taxon>
        <taxon>Bacillota</taxon>
        <taxon>Clostridia</taxon>
        <taxon>Peptostreptococcales</taxon>
        <taxon>Peptostreptococcaceae</taxon>
        <taxon>Romboutsia</taxon>
    </lineage>
</organism>
<reference evidence="8 9" key="1">
    <citation type="submission" date="2023-05" db="EMBL/GenBank/DDBJ databases">
        <title>Rombocin, a short stable natural nisin variant, displays selective antimicrobial activity against Listeria monocytogenes and employs dual mode of action to kill target bacterial strains.</title>
        <authorList>
            <person name="Wambui J."/>
            <person name="Stephan R."/>
            <person name="Kuipers O.P."/>
        </authorList>
    </citation>
    <scope>NUCLEOTIDE SEQUENCE [LARGE SCALE GENOMIC DNA]</scope>
    <source>
        <strain evidence="8 9">RC002</strain>
    </source>
</reference>
<dbReference type="EMBL" id="JASKYM010000002">
    <property type="protein sequence ID" value="MDK2563169.1"/>
    <property type="molecule type" value="Genomic_DNA"/>
</dbReference>
<evidence type="ECO:0000256" key="3">
    <source>
        <dbReference type="ARBA" id="ARBA00022694"/>
    </source>
</evidence>
<protein>
    <recommendedName>
        <fullName evidence="1">N(6)-L-threonylcarbamoyladenine synthase</fullName>
        <ecNumber evidence="1">2.3.1.234</ecNumber>
    </recommendedName>
</protein>
<dbReference type="InterPro" id="IPR000905">
    <property type="entry name" value="Gcp-like_dom"/>
</dbReference>
<keyword evidence="2" id="KW-0808">Transferase</keyword>
<dbReference type="RefSeq" id="WP_284132126.1">
    <property type="nucleotide sequence ID" value="NZ_JASKYM010000002.1"/>
</dbReference>
<keyword evidence="3" id="KW-0819">tRNA processing</keyword>
<proteinExistence type="predicted"/>
<evidence type="ECO:0000256" key="1">
    <source>
        <dbReference type="ARBA" id="ARBA00012156"/>
    </source>
</evidence>
<dbReference type="EC" id="2.3.1.234" evidence="1"/>
<name>A0ABT7E8B5_9FIRM</name>